<dbReference type="GeneID" id="103152264"/>
<reference evidence="11" key="1">
    <citation type="submission" date="2013-10" db="EMBL/GenBank/DDBJ databases">
        <authorList>
            <person name="Schartl M."/>
            <person name="Warren W."/>
        </authorList>
    </citation>
    <scope>NUCLEOTIDE SEQUENCE [LARGE SCALE GENOMIC DNA]</scope>
    <source>
        <strain evidence="11">female</strain>
    </source>
</reference>
<dbReference type="RefSeq" id="XP_007572725.1">
    <property type="nucleotide sequence ID" value="XM_007572663.2"/>
</dbReference>
<feature type="compositionally biased region" description="Polar residues" evidence="8">
    <location>
        <begin position="308"/>
        <end position="322"/>
    </location>
</feature>
<proteinExistence type="inferred from homology"/>
<feature type="transmembrane region" description="Helical" evidence="7">
    <location>
        <begin position="53"/>
        <end position="74"/>
    </location>
</feature>
<name>A0A087X340_POEFO</name>
<dbReference type="GO" id="GO:0019706">
    <property type="term" value="F:protein-cysteine S-palmitoyltransferase activity"/>
    <property type="evidence" value="ECO:0007669"/>
    <property type="project" value="UniProtKB-EC"/>
</dbReference>
<organism evidence="10 11">
    <name type="scientific">Poecilia formosa</name>
    <name type="common">Amazon molly</name>
    <name type="synonym">Limia formosa</name>
    <dbReference type="NCBI Taxonomy" id="48698"/>
    <lineage>
        <taxon>Eukaryota</taxon>
        <taxon>Metazoa</taxon>
        <taxon>Chordata</taxon>
        <taxon>Craniata</taxon>
        <taxon>Vertebrata</taxon>
        <taxon>Euteleostomi</taxon>
        <taxon>Actinopterygii</taxon>
        <taxon>Neopterygii</taxon>
        <taxon>Teleostei</taxon>
        <taxon>Neoteleostei</taxon>
        <taxon>Acanthomorphata</taxon>
        <taxon>Ovalentaria</taxon>
        <taxon>Atherinomorphae</taxon>
        <taxon>Cyprinodontiformes</taxon>
        <taxon>Poeciliidae</taxon>
        <taxon>Poeciliinae</taxon>
        <taxon>Poecilia</taxon>
    </lineage>
</organism>
<keyword evidence="4 7" id="KW-1133">Transmembrane helix</keyword>
<feature type="transmembrane region" description="Helical" evidence="7">
    <location>
        <begin position="215"/>
        <end position="234"/>
    </location>
</feature>
<dbReference type="PANTHER" id="PTHR22883:SF22">
    <property type="entry name" value="PALMITOYLTRANSFERASE ZDHHC11-RELATED"/>
    <property type="match status" value="1"/>
</dbReference>
<evidence type="ECO:0000256" key="7">
    <source>
        <dbReference type="RuleBase" id="RU079119"/>
    </source>
</evidence>
<feature type="transmembrane region" description="Helical" evidence="7">
    <location>
        <begin position="177"/>
        <end position="203"/>
    </location>
</feature>
<accession>A0A087X340</accession>
<comment type="similarity">
    <text evidence="7">Belongs to the DHHC palmitoyltransferase family.</text>
</comment>
<keyword evidence="3 7" id="KW-0812">Transmembrane</keyword>
<keyword evidence="5 7" id="KW-0472">Membrane</keyword>
<dbReference type="GO" id="GO:0006612">
    <property type="term" value="P:protein targeting to membrane"/>
    <property type="evidence" value="ECO:0007669"/>
    <property type="project" value="TreeGrafter"/>
</dbReference>
<evidence type="ECO:0000313" key="10">
    <source>
        <dbReference type="Ensembl" id="ENSPFOP00000000193.2"/>
    </source>
</evidence>
<dbReference type="GeneTree" id="ENSGT00940000161608"/>
<keyword evidence="2 7" id="KW-0808">Transferase</keyword>
<dbReference type="OMA" id="RTKQPHV"/>
<evidence type="ECO:0000256" key="5">
    <source>
        <dbReference type="ARBA" id="ARBA00023136"/>
    </source>
</evidence>
<dbReference type="STRING" id="48698.ENSPFOP00000000193"/>
<dbReference type="eggNOG" id="KOG1311">
    <property type="taxonomic scope" value="Eukaryota"/>
</dbReference>
<dbReference type="OrthoDB" id="9909019at2759"/>
<dbReference type="KEGG" id="pfor:103152264"/>
<comment type="domain">
    <text evidence="7">The DHHC domain is required for palmitoyltransferase activity.</text>
</comment>
<dbReference type="Proteomes" id="UP000028760">
    <property type="component" value="Unassembled WGS sequence"/>
</dbReference>
<feature type="region of interest" description="Disordered" evidence="8">
    <location>
        <begin position="284"/>
        <end position="322"/>
    </location>
</feature>
<dbReference type="GO" id="GO:0005783">
    <property type="term" value="C:endoplasmic reticulum"/>
    <property type="evidence" value="ECO:0007669"/>
    <property type="project" value="TreeGrafter"/>
</dbReference>
<comment type="catalytic activity">
    <reaction evidence="7">
        <text>L-cysteinyl-[protein] + hexadecanoyl-CoA = S-hexadecanoyl-L-cysteinyl-[protein] + CoA</text>
        <dbReference type="Rhea" id="RHEA:36683"/>
        <dbReference type="Rhea" id="RHEA-COMP:10131"/>
        <dbReference type="Rhea" id="RHEA-COMP:11032"/>
        <dbReference type="ChEBI" id="CHEBI:29950"/>
        <dbReference type="ChEBI" id="CHEBI:57287"/>
        <dbReference type="ChEBI" id="CHEBI:57379"/>
        <dbReference type="ChEBI" id="CHEBI:74151"/>
        <dbReference type="EC" id="2.3.1.225"/>
    </reaction>
</comment>
<evidence type="ECO:0000256" key="2">
    <source>
        <dbReference type="ARBA" id="ARBA00022679"/>
    </source>
</evidence>
<dbReference type="GO" id="GO:0005794">
    <property type="term" value="C:Golgi apparatus"/>
    <property type="evidence" value="ECO:0007669"/>
    <property type="project" value="TreeGrafter"/>
</dbReference>
<dbReference type="InterPro" id="IPR039859">
    <property type="entry name" value="PFA4/ZDH16/20/ERF2-like"/>
</dbReference>
<dbReference type="GO" id="GO:0016020">
    <property type="term" value="C:membrane"/>
    <property type="evidence" value="ECO:0007669"/>
    <property type="project" value="UniProtKB-SubCell"/>
</dbReference>
<keyword evidence="6 7" id="KW-0012">Acyltransferase</keyword>
<feature type="compositionally biased region" description="Basic residues" evidence="8">
    <location>
        <begin position="284"/>
        <end position="295"/>
    </location>
</feature>
<dbReference type="Pfam" id="PF01529">
    <property type="entry name" value="DHHC"/>
    <property type="match status" value="1"/>
</dbReference>
<dbReference type="EMBL" id="AYCK01014832">
    <property type="status" value="NOT_ANNOTATED_CDS"/>
    <property type="molecule type" value="Genomic_DNA"/>
</dbReference>
<protein>
    <recommendedName>
        <fullName evidence="7">Palmitoyltransferase</fullName>
        <ecNumber evidence="7">2.3.1.225</ecNumber>
    </recommendedName>
</protein>
<evidence type="ECO:0000256" key="6">
    <source>
        <dbReference type="ARBA" id="ARBA00023315"/>
    </source>
</evidence>
<dbReference type="InterPro" id="IPR001594">
    <property type="entry name" value="Palmitoyltrfase_DHHC"/>
</dbReference>
<evidence type="ECO:0000259" key="9">
    <source>
        <dbReference type="Pfam" id="PF01529"/>
    </source>
</evidence>
<dbReference type="PANTHER" id="PTHR22883">
    <property type="entry name" value="ZINC FINGER DHHC DOMAIN CONTAINING PROTEIN"/>
    <property type="match status" value="1"/>
</dbReference>
<evidence type="ECO:0000313" key="11">
    <source>
        <dbReference type="Proteomes" id="UP000028760"/>
    </source>
</evidence>
<feature type="domain" description="Palmitoyltransferase DHHC" evidence="9">
    <location>
        <begin position="133"/>
        <end position="284"/>
    </location>
</feature>
<evidence type="ECO:0000256" key="4">
    <source>
        <dbReference type="ARBA" id="ARBA00022989"/>
    </source>
</evidence>
<evidence type="ECO:0000256" key="3">
    <source>
        <dbReference type="ARBA" id="ARBA00022692"/>
    </source>
</evidence>
<dbReference type="Ensembl" id="ENSPFOT00000000194.2">
    <property type="protein sequence ID" value="ENSPFOP00000000193.2"/>
    <property type="gene ID" value="ENSPFOG00000000214.2"/>
</dbReference>
<comment type="subcellular location">
    <subcellularLocation>
        <location evidence="1">Membrane</location>
        <topology evidence="1">Multi-pass membrane protein</topology>
    </subcellularLocation>
</comment>
<dbReference type="EMBL" id="AYCK01014831">
    <property type="status" value="NOT_ANNOTATED_CDS"/>
    <property type="molecule type" value="Genomic_DNA"/>
</dbReference>
<feature type="compositionally biased region" description="Low complexity" evidence="8">
    <location>
        <begin position="298"/>
        <end position="307"/>
    </location>
</feature>
<evidence type="ECO:0000256" key="1">
    <source>
        <dbReference type="ARBA" id="ARBA00004141"/>
    </source>
</evidence>
<feature type="region of interest" description="Disordered" evidence="8">
    <location>
        <begin position="386"/>
        <end position="423"/>
    </location>
</feature>
<dbReference type="AlphaFoldDB" id="A0A087X340"/>
<keyword evidence="11" id="KW-1185">Reference proteome</keyword>
<reference evidence="10" key="2">
    <citation type="submission" date="2025-08" db="UniProtKB">
        <authorList>
            <consortium name="Ensembl"/>
        </authorList>
    </citation>
    <scope>IDENTIFICATION</scope>
</reference>
<evidence type="ECO:0000256" key="8">
    <source>
        <dbReference type="SAM" id="MobiDB-lite"/>
    </source>
</evidence>
<sequence>MTVYCGFPMKEMNCFGRRFRRTAPTHGSSKSELVPFRTPRINGWSWPLQPLQVIGWVVYIYLAVVSFGIFIPLLPWPWNAMSYAISGSSFLLHLFTNIATVTIDPADPTVRAKKNYSSPLPLFDKAKQAHVIQDLHCYLCDVKVGPKVKHCGICNKCVEGFDHHCKWLNTCVGQRNYWFFFVALISAILAVFMLTVVILFIFVQHYLDPHILRTAPQFGTMLGNTTWLVFLPLASVKMSSAGLLTLAFVTVLLCVVCMLLFCHLLGFHLYLFYKGISTYDHVKSKREKQDRRRKTESKSASACSSKSYTGSQKNRDASNNCEQTLPQSPSFFRFANTNQLSSRLSDSICTELENFKKSAEKENSFNYGTENPTQNETRPISMSVIMSPKPDRHEEDQGTSEKFTPEAQDPLGCSVMAQDPTSQ</sequence>
<dbReference type="PROSITE" id="PS50216">
    <property type="entry name" value="DHHC"/>
    <property type="match status" value="1"/>
</dbReference>
<feature type="transmembrane region" description="Helical" evidence="7">
    <location>
        <begin position="246"/>
        <end position="273"/>
    </location>
</feature>
<dbReference type="EC" id="2.3.1.225" evidence="7"/>
<reference evidence="10" key="3">
    <citation type="submission" date="2025-09" db="UniProtKB">
        <authorList>
            <consortium name="Ensembl"/>
        </authorList>
    </citation>
    <scope>IDENTIFICATION</scope>
</reference>